<feature type="region of interest" description="Disordered" evidence="2">
    <location>
        <begin position="105"/>
        <end position="195"/>
    </location>
</feature>
<feature type="compositionally biased region" description="Basic and acidic residues" evidence="2">
    <location>
        <begin position="178"/>
        <end position="195"/>
    </location>
</feature>
<reference evidence="4" key="1">
    <citation type="journal article" date="2020" name="Stud. Mycol.">
        <title>101 Dothideomycetes genomes: a test case for predicting lifestyles and emergence of pathogens.</title>
        <authorList>
            <person name="Haridas S."/>
            <person name="Albert R."/>
            <person name="Binder M."/>
            <person name="Bloem J."/>
            <person name="Labutti K."/>
            <person name="Salamov A."/>
            <person name="Andreopoulos B."/>
            <person name="Baker S."/>
            <person name="Barry K."/>
            <person name="Bills G."/>
            <person name="Bluhm B."/>
            <person name="Cannon C."/>
            <person name="Castanera R."/>
            <person name="Culley D."/>
            <person name="Daum C."/>
            <person name="Ezra D."/>
            <person name="Gonzalez J."/>
            <person name="Henrissat B."/>
            <person name="Kuo A."/>
            <person name="Liang C."/>
            <person name="Lipzen A."/>
            <person name="Lutzoni F."/>
            <person name="Magnuson J."/>
            <person name="Mondo S."/>
            <person name="Nolan M."/>
            <person name="Ohm R."/>
            <person name="Pangilinan J."/>
            <person name="Park H.-J."/>
            <person name="Ramirez L."/>
            <person name="Alfaro M."/>
            <person name="Sun H."/>
            <person name="Tritt A."/>
            <person name="Yoshinaga Y."/>
            <person name="Zwiers L.-H."/>
            <person name="Turgeon B."/>
            <person name="Goodwin S."/>
            <person name="Spatafora J."/>
            <person name="Crous P."/>
            <person name="Grigoriev I."/>
        </authorList>
    </citation>
    <scope>NUCLEOTIDE SEQUENCE</scope>
    <source>
        <strain evidence="4">CBS 115976</strain>
    </source>
</reference>
<evidence type="ECO:0000313" key="5">
    <source>
        <dbReference type="Proteomes" id="UP000799302"/>
    </source>
</evidence>
<dbReference type="InterPro" id="IPR029191">
    <property type="entry name" value="Uds1"/>
</dbReference>
<protein>
    <recommendedName>
        <fullName evidence="3">Up-regulated during septation protein 1 domain-containing protein</fullName>
    </recommendedName>
</protein>
<evidence type="ECO:0000256" key="1">
    <source>
        <dbReference type="SAM" id="Coils"/>
    </source>
</evidence>
<evidence type="ECO:0000259" key="3">
    <source>
        <dbReference type="Pfam" id="PF15456"/>
    </source>
</evidence>
<keyword evidence="1" id="KW-0175">Coiled coil</keyword>
<feature type="coiled-coil region" evidence="1">
    <location>
        <begin position="465"/>
        <end position="492"/>
    </location>
</feature>
<feature type="region of interest" description="Disordered" evidence="2">
    <location>
        <begin position="50"/>
        <end position="79"/>
    </location>
</feature>
<evidence type="ECO:0000313" key="4">
    <source>
        <dbReference type="EMBL" id="KAF2668579.1"/>
    </source>
</evidence>
<dbReference type="EMBL" id="MU004236">
    <property type="protein sequence ID" value="KAF2668579.1"/>
    <property type="molecule type" value="Genomic_DNA"/>
</dbReference>
<feature type="domain" description="Up-regulated during septation protein 1" evidence="3">
    <location>
        <begin position="386"/>
        <end position="502"/>
    </location>
</feature>
<dbReference type="Pfam" id="PF15456">
    <property type="entry name" value="Uds1"/>
    <property type="match status" value="1"/>
</dbReference>
<proteinExistence type="predicted"/>
<organism evidence="4 5">
    <name type="scientific">Microthyrium microscopicum</name>
    <dbReference type="NCBI Taxonomy" id="703497"/>
    <lineage>
        <taxon>Eukaryota</taxon>
        <taxon>Fungi</taxon>
        <taxon>Dikarya</taxon>
        <taxon>Ascomycota</taxon>
        <taxon>Pezizomycotina</taxon>
        <taxon>Dothideomycetes</taxon>
        <taxon>Dothideomycetes incertae sedis</taxon>
        <taxon>Microthyriales</taxon>
        <taxon>Microthyriaceae</taxon>
        <taxon>Microthyrium</taxon>
    </lineage>
</organism>
<feature type="compositionally biased region" description="Polar residues" evidence="2">
    <location>
        <begin position="241"/>
        <end position="256"/>
    </location>
</feature>
<name>A0A6A6U8J2_9PEZI</name>
<dbReference type="AlphaFoldDB" id="A0A6A6U8J2"/>
<feature type="compositionally biased region" description="Polar residues" evidence="2">
    <location>
        <begin position="109"/>
        <end position="118"/>
    </location>
</feature>
<accession>A0A6A6U8J2</accession>
<dbReference type="Proteomes" id="UP000799302">
    <property type="component" value="Unassembled WGS sequence"/>
</dbReference>
<gene>
    <name evidence="4" type="ORF">BT63DRAFT_280693</name>
</gene>
<feature type="region of interest" description="Disordered" evidence="2">
    <location>
        <begin position="241"/>
        <end position="332"/>
    </location>
</feature>
<dbReference type="OrthoDB" id="5429395at2759"/>
<feature type="compositionally biased region" description="Polar residues" evidence="2">
    <location>
        <begin position="55"/>
        <end position="76"/>
    </location>
</feature>
<keyword evidence="5" id="KW-1185">Reference proteome</keyword>
<evidence type="ECO:0000256" key="2">
    <source>
        <dbReference type="SAM" id="MobiDB-lite"/>
    </source>
</evidence>
<sequence>MAPIVHWMKDVLHARVSVYIPKETVFANHPTRTSTTAIPFDIHSAAPMEHIGSKSEPTTPDQKNGDTASLTPSRPSVLNRYQLWPRMKKHRRQGSDDVVRDIVRAPQGRSPSSLSDTSVPAPILPAVNYRGSSLSRRRKISVPELRRKPAPENMAQPLVDSPTIPGRPALRSVSSDLAQHERSSSCPDEPWKRRPLEMETLERKSLDHRPSPPKSSWPLPAADWMSYNPTRPLSPIFSPIESTTPITGVNPESTPETFDIPPQVPPKSECPSTPTIPPRKESLKSSQLPVETPPPHISQAALSRPRTPSAHSDKSSPIRRTMTSSPKLSISIPSSIPEDMCSLLDRGRPMVRQKSHHESAIVDYAALPTGLRPIEAAFMLPENEKELLRKQASNQAERYEILGSRHVNSMSRELRNLDERCEYLRKTYKSLRAGRKKLQDRLLSYLKSESLVFSKDRLLKQQEALVELDRAIDDWANKLEHAENRRLRVRQKLLEHVAASMMLNIANVQPAYSLETPPTSGKHPEPTEPLRVDRKDIESIKIYADTQVLNLFTDIEQAIAGMCEPAC</sequence>